<name>A0A4Y2TK85_ARAVE</name>
<evidence type="ECO:0000313" key="2">
    <source>
        <dbReference type="Proteomes" id="UP000499080"/>
    </source>
</evidence>
<protein>
    <submittedName>
        <fullName evidence="1">Uncharacterized protein</fullName>
    </submittedName>
</protein>
<accession>A0A4Y2TK85</accession>
<comment type="caution">
    <text evidence="1">The sequence shown here is derived from an EMBL/GenBank/DDBJ whole genome shotgun (WGS) entry which is preliminary data.</text>
</comment>
<evidence type="ECO:0000313" key="1">
    <source>
        <dbReference type="EMBL" id="GBO01063.1"/>
    </source>
</evidence>
<gene>
    <name evidence="1" type="ORF">AVEN_247013_1</name>
</gene>
<reference evidence="1 2" key="1">
    <citation type="journal article" date="2019" name="Sci. Rep.">
        <title>Orb-weaving spider Araneus ventricosus genome elucidates the spidroin gene catalogue.</title>
        <authorList>
            <person name="Kono N."/>
            <person name="Nakamura H."/>
            <person name="Ohtoshi R."/>
            <person name="Moran D.A.P."/>
            <person name="Shinohara A."/>
            <person name="Yoshida Y."/>
            <person name="Fujiwara M."/>
            <person name="Mori M."/>
            <person name="Tomita M."/>
            <person name="Arakawa K."/>
        </authorList>
    </citation>
    <scope>NUCLEOTIDE SEQUENCE [LARGE SCALE GENOMIC DNA]</scope>
</reference>
<organism evidence="1 2">
    <name type="scientific">Araneus ventricosus</name>
    <name type="common">Orbweaver spider</name>
    <name type="synonym">Epeira ventricosa</name>
    <dbReference type="NCBI Taxonomy" id="182803"/>
    <lineage>
        <taxon>Eukaryota</taxon>
        <taxon>Metazoa</taxon>
        <taxon>Ecdysozoa</taxon>
        <taxon>Arthropoda</taxon>
        <taxon>Chelicerata</taxon>
        <taxon>Arachnida</taxon>
        <taxon>Araneae</taxon>
        <taxon>Araneomorphae</taxon>
        <taxon>Entelegynae</taxon>
        <taxon>Araneoidea</taxon>
        <taxon>Araneidae</taxon>
        <taxon>Araneus</taxon>
    </lineage>
</organism>
<sequence length="71" mass="8459">MEEHRTRNGTFDLLDHLERFLCTDQNEANLTTLNQEEERFPLLKTNSGNILEKKLVFRVLRTMNKIRVSHC</sequence>
<keyword evidence="2" id="KW-1185">Reference proteome</keyword>
<dbReference type="Proteomes" id="UP000499080">
    <property type="component" value="Unassembled WGS sequence"/>
</dbReference>
<dbReference type="EMBL" id="BGPR01029341">
    <property type="protein sequence ID" value="GBO01063.1"/>
    <property type="molecule type" value="Genomic_DNA"/>
</dbReference>
<proteinExistence type="predicted"/>
<dbReference type="AlphaFoldDB" id="A0A4Y2TK85"/>